<organism evidence="1 2">
    <name type="scientific">Podarcis lilfordi</name>
    <name type="common">Lilford's wall lizard</name>
    <dbReference type="NCBI Taxonomy" id="74358"/>
    <lineage>
        <taxon>Eukaryota</taxon>
        <taxon>Metazoa</taxon>
        <taxon>Chordata</taxon>
        <taxon>Craniata</taxon>
        <taxon>Vertebrata</taxon>
        <taxon>Euteleostomi</taxon>
        <taxon>Lepidosauria</taxon>
        <taxon>Squamata</taxon>
        <taxon>Bifurcata</taxon>
        <taxon>Unidentata</taxon>
        <taxon>Episquamata</taxon>
        <taxon>Laterata</taxon>
        <taxon>Lacertibaenia</taxon>
        <taxon>Lacertidae</taxon>
        <taxon>Podarcis</taxon>
    </lineage>
</organism>
<sequence length="174" mass="19824">MCRIPRGLDERTGIEIQVQQADPILEGLSGDDLFLFCVGFTCEKAYNEGEDSVEYNKDAVSMVIMDIMGRWTQFPNPVRILKRGMEDIIRLTFMKPPFMQSKKSAIIHGTLFPIAHTYGLNNAEKEALAYYFTMGNEAERDMATSSTHVLLEHALRSINLTRTSSLQLWMCSQY</sequence>
<accession>A0AA35LCN5</accession>
<name>A0AA35LCN5_9SAUR</name>
<dbReference type="Proteomes" id="UP001178461">
    <property type="component" value="Chromosome Z"/>
</dbReference>
<evidence type="ECO:0000313" key="1">
    <source>
        <dbReference type="EMBL" id="CAI5793911.1"/>
    </source>
</evidence>
<keyword evidence="2" id="KW-1185">Reference proteome</keyword>
<protein>
    <submittedName>
        <fullName evidence="1">Uncharacterized protein</fullName>
    </submittedName>
</protein>
<gene>
    <name evidence="1" type="ORF">PODLI_1B034840</name>
</gene>
<evidence type="ECO:0000313" key="2">
    <source>
        <dbReference type="Proteomes" id="UP001178461"/>
    </source>
</evidence>
<reference evidence="1" key="1">
    <citation type="submission" date="2022-12" db="EMBL/GenBank/DDBJ databases">
        <authorList>
            <person name="Alioto T."/>
            <person name="Alioto T."/>
            <person name="Gomez Garrido J."/>
        </authorList>
    </citation>
    <scope>NUCLEOTIDE SEQUENCE</scope>
</reference>
<proteinExistence type="predicted"/>
<dbReference type="AlphaFoldDB" id="A0AA35LCN5"/>
<dbReference type="EMBL" id="OX395140">
    <property type="protein sequence ID" value="CAI5793911.1"/>
    <property type="molecule type" value="Genomic_DNA"/>
</dbReference>